<keyword evidence="3" id="KW-1185">Reference proteome</keyword>
<organism evidence="2 3">
    <name type="scientific">Abeliophyllum distichum</name>
    <dbReference type="NCBI Taxonomy" id="126358"/>
    <lineage>
        <taxon>Eukaryota</taxon>
        <taxon>Viridiplantae</taxon>
        <taxon>Streptophyta</taxon>
        <taxon>Embryophyta</taxon>
        <taxon>Tracheophyta</taxon>
        <taxon>Spermatophyta</taxon>
        <taxon>Magnoliopsida</taxon>
        <taxon>eudicotyledons</taxon>
        <taxon>Gunneridae</taxon>
        <taxon>Pentapetalae</taxon>
        <taxon>asterids</taxon>
        <taxon>lamiids</taxon>
        <taxon>Lamiales</taxon>
        <taxon>Oleaceae</taxon>
        <taxon>Forsythieae</taxon>
        <taxon>Abeliophyllum</taxon>
    </lineage>
</organism>
<proteinExistence type="predicted"/>
<accession>A0ABD1REZ8</accession>
<sequence>MVVDASLISSSCGITCNPLSIPKHNSLQRDEPRQFSTILLHQAARSTMPDGTLYGDKACTQAPRPQGPTPSAAGYAQAATRTPLVGFSVLLYLPNSSSPIASSPHVFSQEA</sequence>
<feature type="region of interest" description="Disordered" evidence="1">
    <location>
        <begin position="51"/>
        <end position="75"/>
    </location>
</feature>
<comment type="caution">
    <text evidence="2">The sequence shown here is derived from an EMBL/GenBank/DDBJ whole genome shotgun (WGS) entry which is preliminary data.</text>
</comment>
<evidence type="ECO:0000313" key="2">
    <source>
        <dbReference type="EMBL" id="KAL2486990.1"/>
    </source>
</evidence>
<evidence type="ECO:0000256" key="1">
    <source>
        <dbReference type="SAM" id="MobiDB-lite"/>
    </source>
</evidence>
<name>A0ABD1REZ8_9LAMI</name>
<protein>
    <submittedName>
        <fullName evidence="2">Uncharacterized protein</fullName>
    </submittedName>
</protein>
<dbReference type="EMBL" id="JBFOLK010000009">
    <property type="protein sequence ID" value="KAL2486990.1"/>
    <property type="molecule type" value="Genomic_DNA"/>
</dbReference>
<reference evidence="3" key="1">
    <citation type="submission" date="2024-07" db="EMBL/GenBank/DDBJ databases">
        <title>Two chromosome-level genome assemblies of Korean endemic species Abeliophyllum distichum and Forsythia ovata (Oleaceae).</title>
        <authorList>
            <person name="Jang H."/>
        </authorList>
    </citation>
    <scope>NUCLEOTIDE SEQUENCE [LARGE SCALE GENOMIC DNA]</scope>
</reference>
<evidence type="ECO:0000313" key="3">
    <source>
        <dbReference type="Proteomes" id="UP001604336"/>
    </source>
</evidence>
<dbReference type="Proteomes" id="UP001604336">
    <property type="component" value="Unassembled WGS sequence"/>
</dbReference>
<gene>
    <name evidence="2" type="ORF">Adt_31746</name>
</gene>
<dbReference type="AlphaFoldDB" id="A0ABD1REZ8"/>